<evidence type="ECO:0000256" key="1">
    <source>
        <dbReference type="ARBA" id="ARBA00022741"/>
    </source>
</evidence>
<dbReference type="InterPro" id="IPR027417">
    <property type="entry name" value="P-loop_NTPase"/>
</dbReference>
<reference evidence="3" key="1">
    <citation type="submission" date="2019-03" db="EMBL/GenBank/DDBJ databases">
        <title>Genome sequencing and reference-guided assembly of Black Bengal Goat (Capra hircus).</title>
        <authorList>
            <person name="Siddiki A.Z."/>
            <person name="Baten A."/>
            <person name="Billah M."/>
            <person name="Alam M.A.U."/>
            <person name="Shawrob K.S.M."/>
            <person name="Saha S."/>
            <person name="Chowdhury M."/>
            <person name="Rahman A.H."/>
            <person name="Stear M."/>
            <person name="Miah G."/>
            <person name="Das G.B."/>
            <person name="Hossain M.M."/>
            <person name="Kumkum M."/>
            <person name="Islam M.S."/>
            <person name="Mollah A.M."/>
            <person name="Ahsan A."/>
            <person name="Tusar F."/>
            <person name="Khan M.K.I."/>
        </authorList>
    </citation>
    <scope>NUCLEOTIDE SEQUENCE [LARGE SCALE GENOMIC DNA]</scope>
</reference>
<dbReference type="PANTHER" id="PTHR46350">
    <property type="entry name" value="RAS LIKE FAMILY 10 MEMBER B-RELATED"/>
    <property type="match status" value="1"/>
</dbReference>
<dbReference type="GO" id="GO:0003924">
    <property type="term" value="F:GTPase activity"/>
    <property type="evidence" value="ECO:0007669"/>
    <property type="project" value="InterPro"/>
</dbReference>
<proteinExistence type="predicted"/>
<dbReference type="AlphaFoldDB" id="A0A8C2RFL8"/>
<dbReference type="SUPFAM" id="SSF52540">
    <property type="entry name" value="P-loop containing nucleoside triphosphate hydrolases"/>
    <property type="match status" value="1"/>
</dbReference>
<sequence length="259" mass="29387">MCWQVNWLINLLRNLPFSALSLARGLCNLSCSPFQENLPLVFRKFHLPGAALWPWSKSAPSRHPVSTFFTSGLLLLNLEARVKQTEGAPQAATYGQHYRQELGPGGVQDHGEFSSLGCAIQEPAKSLQEWADTCCRGLRSVHAYILVYDICCFDSFEYVKTIRQQILETRVIGTSETPIIIVGNKRDLQRGRVIPRWNVSHLVRKTWKCGYVECSAKYNWHILLLFSELLKSVGCARCKHVHAALRFQGALRRNRCAVM</sequence>
<accession>A0A8C2RFL8</accession>
<evidence type="ECO:0000313" key="3">
    <source>
        <dbReference type="Ensembl" id="ENSCHIP00010028132.1"/>
    </source>
</evidence>
<reference evidence="3" key="2">
    <citation type="submission" date="2025-08" db="UniProtKB">
        <authorList>
            <consortium name="Ensembl"/>
        </authorList>
    </citation>
    <scope>IDENTIFICATION</scope>
</reference>
<name>A0A8C2RFL8_CAPHI</name>
<keyword evidence="1" id="KW-0547">Nucleotide-binding</keyword>
<evidence type="ECO:0000256" key="2">
    <source>
        <dbReference type="SAM" id="SignalP"/>
    </source>
</evidence>
<feature type="signal peptide" evidence="2">
    <location>
        <begin position="1"/>
        <end position="23"/>
    </location>
</feature>
<dbReference type="InterPro" id="IPR052661">
    <property type="entry name" value="Ras-like_GTPase_Reg"/>
</dbReference>
<feature type="chain" id="PRO_5034494703" evidence="2">
    <location>
        <begin position="24"/>
        <end position="259"/>
    </location>
</feature>
<organism evidence="3">
    <name type="scientific">Capra hircus</name>
    <name type="common">Goat</name>
    <dbReference type="NCBI Taxonomy" id="9925"/>
    <lineage>
        <taxon>Eukaryota</taxon>
        <taxon>Metazoa</taxon>
        <taxon>Chordata</taxon>
        <taxon>Craniata</taxon>
        <taxon>Vertebrata</taxon>
        <taxon>Euteleostomi</taxon>
        <taxon>Mammalia</taxon>
        <taxon>Eutheria</taxon>
        <taxon>Laurasiatheria</taxon>
        <taxon>Artiodactyla</taxon>
        <taxon>Ruminantia</taxon>
        <taxon>Pecora</taxon>
        <taxon>Bovidae</taxon>
        <taxon>Caprinae</taxon>
        <taxon>Capra</taxon>
    </lineage>
</organism>
<dbReference type="Ensembl" id="ENSCHIT00010039683.1">
    <property type="protein sequence ID" value="ENSCHIP00010028132.1"/>
    <property type="gene ID" value="ENSCHIG00010020908.1"/>
</dbReference>
<dbReference type="PRINTS" id="PR00449">
    <property type="entry name" value="RASTRNSFRMNG"/>
</dbReference>
<dbReference type="PANTHER" id="PTHR46350:SF1">
    <property type="entry name" value="RAS-LIKE PROTEIN FAMILY MEMBER 10B"/>
    <property type="match status" value="1"/>
</dbReference>
<dbReference type="InterPro" id="IPR001806">
    <property type="entry name" value="Small_GTPase"/>
</dbReference>
<dbReference type="SMART" id="SM00173">
    <property type="entry name" value="RAS"/>
    <property type="match status" value="1"/>
</dbReference>
<protein>
    <submittedName>
        <fullName evidence="3">RAS like family 10 member B</fullName>
    </submittedName>
</protein>
<keyword evidence="2" id="KW-0732">Signal</keyword>
<gene>
    <name evidence="3" type="primary">RASL10B</name>
</gene>
<dbReference type="GO" id="GO:0005525">
    <property type="term" value="F:GTP binding"/>
    <property type="evidence" value="ECO:0007669"/>
    <property type="project" value="InterPro"/>
</dbReference>
<dbReference type="Pfam" id="PF00071">
    <property type="entry name" value="Ras"/>
    <property type="match status" value="1"/>
</dbReference>
<dbReference type="Gene3D" id="3.40.50.300">
    <property type="entry name" value="P-loop containing nucleotide triphosphate hydrolases"/>
    <property type="match status" value="1"/>
</dbReference>